<accession>C2FWX8</accession>
<organism evidence="2 3">
    <name type="scientific">Sphingobacterium spiritivorum ATCC 33300</name>
    <dbReference type="NCBI Taxonomy" id="525372"/>
    <lineage>
        <taxon>Bacteria</taxon>
        <taxon>Pseudomonadati</taxon>
        <taxon>Bacteroidota</taxon>
        <taxon>Sphingobacteriia</taxon>
        <taxon>Sphingobacteriales</taxon>
        <taxon>Sphingobacteriaceae</taxon>
        <taxon>Sphingobacterium</taxon>
    </lineage>
</organism>
<reference evidence="2 3" key="1">
    <citation type="submission" date="2009-01" db="EMBL/GenBank/DDBJ databases">
        <authorList>
            <person name="Qin X."/>
            <person name="Bachman B."/>
            <person name="Battles P."/>
            <person name="Bell A."/>
            <person name="Bess C."/>
            <person name="Bickham C."/>
            <person name="Chaboub L."/>
            <person name="Chen D."/>
            <person name="Coyle M."/>
            <person name="Deiros D.R."/>
            <person name="Dinh H."/>
            <person name="Forbes L."/>
            <person name="Fowler G."/>
            <person name="Francisco L."/>
            <person name="Fu Q."/>
            <person name="Gubbala S."/>
            <person name="Hale W."/>
            <person name="Han Y."/>
            <person name="Hemphill L."/>
            <person name="Highlander S.K."/>
            <person name="Hirani K."/>
            <person name="Hogues M."/>
            <person name="Jackson L."/>
            <person name="Jakkamsetti A."/>
            <person name="Javaid M."/>
            <person name="Jiang H."/>
            <person name="Korchina V."/>
            <person name="Kovar C."/>
            <person name="Lara F."/>
            <person name="Lee S."/>
            <person name="Mata R."/>
            <person name="Mathew T."/>
            <person name="Moen C."/>
            <person name="Morales K."/>
            <person name="Munidasa M."/>
            <person name="Nazareth L."/>
            <person name="Ngo R."/>
            <person name="Nguyen L."/>
            <person name="Okwuonu G."/>
            <person name="Ongeri F."/>
            <person name="Patil S."/>
            <person name="Petrosino J."/>
            <person name="Pham C."/>
            <person name="Pham P."/>
            <person name="Pu L.-L."/>
            <person name="Puazo M."/>
            <person name="Raj R."/>
            <person name="Reid J."/>
            <person name="Rouhana J."/>
            <person name="Saada N."/>
            <person name="Shang Y."/>
            <person name="Simmons D."/>
            <person name="Thornton R."/>
            <person name="Warren J."/>
            <person name="Weissenberger G."/>
            <person name="Zhang J."/>
            <person name="Zhang L."/>
            <person name="Zhou C."/>
            <person name="Zhu D."/>
            <person name="Muzny D."/>
            <person name="Worley K."/>
            <person name="Gibbs R."/>
        </authorList>
    </citation>
    <scope>NUCLEOTIDE SEQUENCE [LARGE SCALE GENOMIC DNA]</scope>
    <source>
        <strain evidence="2 3">ATCC 33300</strain>
    </source>
</reference>
<dbReference type="Gene3D" id="2.70.98.50">
    <property type="entry name" value="putative glycoside hydrolase family protein from bacillus halodurans"/>
    <property type="match status" value="1"/>
</dbReference>
<dbReference type="EMBL" id="ACHB01000043">
    <property type="protein sequence ID" value="EEI92607.1"/>
    <property type="molecule type" value="Genomic_DNA"/>
</dbReference>
<evidence type="ECO:0000313" key="2">
    <source>
        <dbReference type="EMBL" id="EEI92607.1"/>
    </source>
</evidence>
<evidence type="ECO:0000256" key="1">
    <source>
        <dbReference type="SAM" id="SignalP"/>
    </source>
</evidence>
<gene>
    <name evidence="2" type="ORF">HMPREF0765_1834</name>
</gene>
<dbReference type="InterPro" id="IPR008928">
    <property type="entry name" value="6-hairpin_glycosidase_sf"/>
</dbReference>
<feature type="chain" id="PRO_5002913868" description="Glycosyl hydrolase family 65 central catalytic domain protein" evidence="1">
    <location>
        <begin position="22"/>
        <end position="731"/>
    </location>
</feature>
<sequence>MLKIKAMKINLGIMLSRLTTAVVLMTVPFAVQHTDAQQKDTKIDRKKVVMRHNVQNTQLDTLSSLTIGNGKFAFTVDATGLQTFPELYKGGVSLGTQSEWGWDTFPNTGNYKFEETLKAYDFNNEGRQALYSIQWKDGGRNSEATNYFRENQHRLQLGNVGLEITKKNGQPVQASDITSIRQELDMWTGIVSSSFEVEGEPVKVSTAAHQDLDQIAVKVSSDLVRQGRLKVFIRYPYPTAKFLDEGAYYGQEDQHQTSITHSNNTGGEIRHQLQGTVYQTVLAYSKGIVKKGKQAHYFVYEPVKTNSTFEFSAAFAPQTIKHVPLYKATEESSVKGWNAFWKSGAAIDFEGSTDKRAFELERRVVLSQYLTKVQCAGNYPPQETGLTFNSWYGKPHTEMHWWHAVHFALWGRVDLMEKSFGYYQNTLEKAREIARRQGYEGVRWQKMSDNEGNESPSSVAAFLIWQQPHIIYMAELAYRDKKNPEILEKYKNLVFETAEFMASYPTYDKQKDQYNLGKGVIPAQEVFRAADTQNPTYELAYWDWALRIAQEWKVRLGQPRDPKWDTVIQKLAPLPVQGDVYLANESATDSYTNPRWLTDHPAVLGGLGMVPESAKLNKVIMKNTLDTVWKVWSWSDTWGWDFPMTAMNAARLNLPEKALEALFMPIRTNTYLRNGHNFQDGRLRIYLPGNGGVLTTVAMMAEGWDASTGELPGFPKDGTWKIKKEGFHKMP</sequence>
<feature type="signal peptide" evidence="1">
    <location>
        <begin position="1"/>
        <end position="21"/>
    </location>
</feature>
<dbReference type="InterPro" id="IPR012341">
    <property type="entry name" value="6hp_glycosidase-like_sf"/>
</dbReference>
<dbReference type="AlphaFoldDB" id="C2FWX8"/>
<keyword evidence="1" id="KW-0732">Signal</keyword>
<comment type="caution">
    <text evidence="2">The sequence shown here is derived from an EMBL/GenBank/DDBJ whole genome shotgun (WGS) entry which is preliminary data.</text>
</comment>
<dbReference type="SUPFAM" id="SSF48208">
    <property type="entry name" value="Six-hairpin glycosidases"/>
    <property type="match status" value="1"/>
</dbReference>
<protein>
    <recommendedName>
        <fullName evidence="4">Glycosyl hydrolase family 65 central catalytic domain protein</fullName>
    </recommendedName>
</protein>
<proteinExistence type="predicted"/>
<dbReference type="Proteomes" id="UP000006241">
    <property type="component" value="Unassembled WGS sequence"/>
</dbReference>
<dbReference type="GO" id="GO:0005975">
    <property type="term" value="P:carbohydrate metabolic process"/>
    <property type="evidence" value="ECO:0007669"/>
    <property type="project" value="InterPro"/>
</dbReference>
<dbReference type="PANTHER" id="PTHR11051">
    <property type="entry name" value="GLYCOSYL HYDROLASE-RELATED"/>
    <property type="match status" value="1"/>
</dbReference>
<dbReference type="Gene3D" id="1.50.10.10">
    <property type="match status" value="1"/>
</dbReference>
<evidence type="ECO:0000313" key="3">
    <source>
        <dbReference type="Proteomes" id="UP000006241"/>
    </source>
</evidence>
<dbReference type="PANTHER" id="PTHR11051:SF8">
    <property type="entry name" value="PROTEIN-GLUCOSYLGALACTOSYLHYDROXYLYSINE GLUCOSIDASE"/>
    <property type="match status" value="1"/>
</dbReference>
<dbReference type="HOGENOM" id="CLU_024197_0_0_10"/>
<name>C2FWX8_SPHSI</name>
<evidence type="ECO:0008006" key="4">
    <source>
        <dbReference type="Google" id="ProtNLM"/>
    </source>
</evidence>
<dbReference type="GO" id="GO:0004553">
    <property type="term" value="F:hydrolase activity, hydrolyzing O-glycosyl compounds"/>
    <property type="evidence" value="ECO:0007669"/>
    <property type="project" value="TreeGrafter"/>
</dbReference>